<evidence type="ECO:0000256" key="1">
    <source>
        <dbReference type="ARBA" id="ARBA00007487"/>
    </source>
</evidence>
<protein>
    <recommendedName>
        <fullName evidence="8">Corrinoid adenosyltransferase MMAB</fullName>
    </recommendedName>
    <alternativeName>
        <fullName evidence="9">ATP:co(I)rrinoid adenosyltransferase MMAB</fullName>
    </alternativeName>
</protein>
<evidence type="ECO:0000256" key="9">
    <source>
        <dbReference type="ARBA" id="ARBA00075216"/>
    </source>
</evidence>
<dbReference type="Gene3D" id="1.20.1200.10">
    <property type="entry name" value="Cobalamin adenosyltransferase-like"/>
    <property type="match status" value="1"/>
</dbReference>
<evidence type="ECO:0000256" key="6">
    <source>
        <dbReference type="ARBA" id="ARBA00051988"/>
    </source>
</evidence>
<evidence type="ECO:0000313" key="14">
    <source>
        <dbReference type="Proteomes" id="UP000245699"/>
    </source>
</evidence>
<evidence type="ECO:0000256" key="10">
    <source>
        <dbReference type="RuleBase" id="RU366026"/>
    </source>
</evidence>
<evidence type="ECO:0000259" key="11">
    <source>
        <dbReference type="Pfam" id="PF01923"/>
    </source>
</evidence>
<dbReference type="EMBL" id="MBFT01000655">
    <property type="protein sequence ID" value="PVU88143.1"/>
    <property type="molecule type" value="Genomic_DNA"/>
</dbReference>
<dbReference type="GO" id="GO:0008817">
    <property type="term" value="F:corrinoid adenosyltransferase activity"/>
    <property type="evidence" value="ECO:0007669"/>
    <property type="project" value="TreeGrafter"/>
</dbReference>
<dbReference type="InterPro" id="IPR029499">
    <property type="entry name" value="PduO-typ"/>
</dbReference>
<sequence>MYLRRFVLKVLPHAQAKFSPSKCFAPYSLKTNLEVVQDTDLKHQLSKLKVYTKTGDKGTSALYTGERRPKTDPIFEALGTTDELSSFIGLAHSFLKTPDAGNVSQRLIKIQCLLQDVGSNIATPPDSKSRTKIDKTRFDPDGHFLKELESWIDELSEHLVLHSHFILPSGGSASSALHVARTVCRRAERSVIYLDGSVDKSVNKYLNRLSDFLFVCARFVAKSENKTEDVYIKH</sequence>
<dbReference type="OrthoDB" id="549173at2759"/>
<dbReference type="FunFam" id="1.20.1200.10:FF:000001">
    <property type="entry name" value="Cob(I)yrinic acid a,c-diamide adenosyltransferase"/>
    <property type="match status" value="1"/>
</dbReference>
<keyword evidence="3 10" id="KW-0808">Transferase</keyword>
<evidence type="ECO:0000256" key="5">
    <source>
        <dbReference type="ARBA" id="ARBA00022840"/>
    </source>
</evidence>
<comment type="caution">
    <text evidence="13">The sequence shown here is derived from an EMBL/GenBank/DDBJ whole genome shotgun (WGS) entry which is preliminary data.</text>
</comment>
<evidence type="ECO:0000313" key="12">
    <source>
        <dbReference type="EMBL" id="PVU88066.1"/>
    </source>
</evidence>
<organism evidence="13 14">
    <name type="scientific">Furculomyces boomerangus</name>
    <dbReference type="NCBI Taxonomy" id="61424"/>
    <lineage>
        <taxon>Eukaryota</taxon>
        <taxon>Fungi</taxon>
        <taxon>Fungi incertae sedis</taxon>
        <taxon>Zoopagomycota</taxon>
        <taxon>Kickxellomycotina</taxon>
        <taxon>Harpellomycetes</taxon>
        <taxon>Harpellales</taxon>
        <taxon>Harpellaceae</taxon>
        <taxon>Furculomyces</taxon>
    </lineage>
</organism>
<name>A0A2T9Y737_9FUNG</name>
<dbReference type="EMBL" id="MBFT01000664">
    <property type="protein sequence ID" value="PVU88066.1"/>
    <property type="molecule type" value="Genomic_DNA"/>
</dbReference>
<keyword evidence="5 10" id="KW-0067">ATP-binding</keyword>
<comment type="subunit">
    <text evidence="2">Homotrimer.</text>
</comment>
<feature type="domain" description="Cobalamin adenosyltransferase-like" evidence="11">
    <location>
        <begin position="50"/>
        <end position="220"/>
    </location>
</feature>
<dbReference type="Pfam" id="PF01923">
    <property type="entry name" value="Cob_adeno_trans"/>
    <property type="match status" value="1"/>
</dbReference>
<dbReference type="AlphaFoldDB" id="A0A2T9Y737"/>
<dbReference type="NCBIfam" id="TIGR00636">
    <property type="entry name" value="PduO_Nterm"/>
    <property type="match status" value="1"/>
</dbReference>
<evidence type="ECO:0000256" key="7">
    <source>
        <dbReference type="ARBA" id="ARBA00056747"/>
    </source>
</evidence>
<accession>A0A2T9Y737</accession>
<evidence type="ECO:0000313" key="13">
    <source>
        <dbReference type="EMBL" id="PVU88143.1"/>
    </source>
</evidence>
<keyword evidence="4 10" id="KW-0547">Nucleotide-binding</keyword>
<evidence type="ECO:0000256" key="2">
    <source>
        <dbReference type="ARBA" id="ARBA00011233"/>
    </source>
</evidence>
<dbReference type="PANTHER" id="PTHR12213">
    <property type="entry name" value="CORRINOID ADENOSYLTRANSFERASE"/>
    <property type="match status" value="1"/>
</dbReference>
<evidence type="ECO:0000256" key="8">
    <source>
        <dbReference type="ARBA" id="ARBA00071654"/>
    </source>
</evidence>
<dbReference type="Proteomes" id="UP000245699">
    <property type="component" value="Unassembled WGS sequence"/>
</dbReference>
<comment type="similarity">
    <text evidence="1 10">Belongs to the Cob(I)alamin adenosyltransferase family.</text>
</comment>
<dbReference type="GO" id="GO:0009235">
    <property type="term" value="P:cobalamin metabolic process"/>
    <property type="evidence" value="ECO:0007669"/>
    <property type="project" value="UniProtKB-ARBA"/>
</dbReference>
<evidence type="ECO:0000256" key="4">
    <source>
        <dbReference type="ARBA" id="ARBA00022741"/>
    </source>
</evidence>
<dbReference type="InterPro" id="IPR036451">
    <property type="entry name" value="CblAdoTrfase-like_sf"/>
</dbReference>
<reference evidence="13 14" key="1">
    <citation type="journal article" date="2018" name="MBio">
        <title>Comparative Genomics Reveals the Core Gene Toolbox for the Fungus-Insect Symbiosis.</title>
        <authorList>
            <person name="Wang Y."/>
            <person name="Stata M."/>
            <person name="Wang W."/>
            <person name="Stajich J.E."/>
            <person name="White M.M."/>
            <person name="Moncalvo J.M."/>
        </authorList>
    </citation>
    <scope>NUCLEOTIDE SEQUENCE [LARGE SCALE GENOMIC DNA]</scope>
    <source>
        <strain evidence="13 14">AUS-77-4</strain>
    </source>
</reference>
<dbReference type="PANTHER" id="PTHR12213:SF0">
    <property type="entry name" value="CORRINOID ADENOSYLTRANSFERASE MMAB"/>
    <property type="match status" value="1"/>
</dbReference>
<dbReference type="SUPFAM" id="SSF89028">
    <property type="entry name" value="Cobalamin adenosyltransferase-like"/>
    <property type="match status" value="1"/>
</dbReference>
<proteinExistence type="inferred from homology"/>
<keyword evidence="14" id="KW-1185">Reference proteome</keyword>
<dbReference type="GO" id="GO:0005524">
    <property type="term" value="F:ATP binding"/>
    <property type="evidence" value="ECO:0007669"/>
    <property type="project" value="UniProtKB-UniRule"/>
</dbReference>
<dbReference type="InterPro" id="IPR016030">
    <property type="entry name" value="CblAdoTrfase-like"/>
</dbReference>
<dbReference type="STRING" id="61424.A0A2T9Y737"/>
<comment type="function">
    <text evidence="7">Converts cob(I)alamin to adenosylcobalamin (adenosylcob(III)alamin), a coenzyme for methylmalonyl-CoA mutase, therefore participates in the final step of the vitamin B12 conversion. Generates adenosylcobalamin (AdoCbl) and directly delivers the cofactor to MUT in a transfer that is stimulated by ATP-binding to MMAB and gated by MMAA.</text>
</comment>
<comment type="catalytic activity">
    <reaction evidence="6">
        <text>cob(I)alamin-[corrinoid adenosyltransferase] + ATP = apo-[corrinoid adenosyltransferase] + adenosylcob(III)alamin + triphosphate</text>
        <dbReference type="Rhea" id="RHEA:56796"/>
        <dbReference type="Rhea" id="RHEA-COMP:14743"/>
        <dbReference type="Rhea" id="RHEA-COMP:14744"/>
        <dbReference type="ChEBI" id="CHEBI:18036"/>
        <dbReference type="ChEBI" id="CHEBI:18408"/>
        <dbReference type="ChEBI" id="CHEBI:30616"/>
        <dbReference type="ChEBI" id="CHEBI:60488"/>
        <dbReference type="ChEBI" id="CHEBI:83228"/>
    </reaction>
    <physiologicalReaction direction="left-to-right" evidence="6">
        <dbReference type="Rhea" id="RHEA:56797"/>
    </physiologicalReaction>
</comment>
<evidence type="ECO:0000256" key="3">
    <source>
        <dbReference type="ARBA" id="ARBA00022679"/>
    </source>
</evidence>
<gene>
    <name evidence="13" type="ORF">BB559_005710</name>
    <name evidence="12" type="ORF">BB559_005743</name>
</gene>